<feature type="chain" id="PRO_5015566007" evidence="1">
    <location>
        <begin position="26"/>
        <end position="278"/>
    </location>
</feature>
<dbReference type="RefSeq" id="WP_105513749.1">
    <property type="nucleotide sequence ID" value="NZ_PVEP01000002.1"/>
</dbReference>
<keyword evidence="3" id="KW-1185">Reference proteome</keyword>
<evidence type="ECO:0000313" key="2">
    <source>
        <dbReference type="EMBL" id="PQV57500.1"/>
    </source>
</evidence>
<feature type="signal peptide" evidence="1">
    <location>
        <begin position="1"/>
        <end position="25"/>
    </location>
</feature>
<accession>A0A2S8S9L7</accession>
<dbReference type="OrthoDB" id="7631035at2"/>
<keyword evidence="1" id="KW-0732">Signal</keyword>
<dbReference type="Pfam" id="PF04338">
    <property type="entry name" value="DUF481"/>
    <property type="match status" value="1"/>
</dbReference>
<gene>
    <name evidence="2" type="ORF">LX70_01304</name>
</gene>
<organism evidence="2 3">
    <name type="scientific">Albidovulum denitrificans</name>
    <dbReference type="NCBI Taxonomy" id="404881"/>
    <lineage>
        <taxon>Bacteria</taxon>
        <taxon>Pseudomonadati</taxon>
        <taxon>Pseudomonadota</taxon>
        <taxon>Alphaproteobacteria</taxon>
        <taxon>Rhodobacterales</taxon>
        <taxon>Paracoccaceae</taxon>
        <taxon>Albidovulum</taxon>
    </lineage>
</organism>
<name>A0A2S8S9L7_9RHOB</name>
<protein>
    <submittedName>
        <fullName evidence="2">Putative salt-induced outer membrane protein</fullName>
    </submittedName>
</protein>
<dbReference type="EMBL" id="PVEP01000002">
    <property type="protein sequence ID" value="PQV57500.1"/>
    <property type="molecule type" value="Genomic_DNA"/>
</dbReference>
<sequence length="278" mass="29993">MKTIFRPAASVLVLSLGVGAAPAFAQTTLTGMRAINDQVRDIERDVQDDFARSDDDARFGNPDTKLGLSGSVALTYSGITGNQDTQDLSIGARVRHSNGTFVQTVGLAIEFSEAAGTTTEKSAFGVYDANYYFNDKFYGFVLGRLNTDGLAVTATEYKNDGFLGVGPGVRIVNTPDTTWRLQAGVGASYLEDGLGAETTEVGYIASSRFYHRFTDTMFATMDTDVLTSDTATRVNNELGMNFKMTDALSTRVSYITDYNDARAIKTDNKLGVSLVIGF</sequence>
<dbReference type="Proteomes" id="UP000238338">
    <property type="component" value="Unassembled WGS sequence"/>
</dbReference>
<comment type="caution">
    <text evidence="2">The sequence shown here is derived from an EMBL/GenBank/DDBJ whole genome shotgun (WGS) entry which is preliminary data.</text>
</comment>
<reference evidence="2 3" key="1">
    <citation type="submission" date="2018-02" db="EMBL/GenBank/DDBJ databases">
        <title>Genomic Encyclopedia of Archaeal and Bacterial Type Strains, Phase II (KMG-II): from individual species to whole genera.</title>
        <authorList>
            <person name="Goeker M."/>
        </authorList>
    </citation>
    <scope>NUCLEOTIDE SEQUENCE [LARGE SCALE GENOMIC DNA]</scope>
    <source>
        <strain evidence="2 3">DSM 18921</strain>
    </source>
</reference>
<evidence type="ECO:0000313" key="3">
    <source>
        <dbReference type="Proteomes" id="UP000238338"/>
    </source>
</evidence>
<proteinExistence type="predicted"/>
<evidence type="ECO:0000256" key="1">
    <source>
        <dbReference type="SAM" id="SignalP"/>
    </source>
</evidence>
<dbReference type="InterPro" id="IPR007433">
    <property type="entry name" value="DUF481"/>
</dbReference>
<dbReference type="AlphaFoldDB" id="A0A2S8S9L7"/>